<proteinExistence type="predicted"/>
<organism evidence="1 2">
    <name type="scientific">Ectobacillus funiculus</name>
    <dbReference type="NCBI Taxonomy" id="137993"/>
    <lineage>
        <taxon>Bacteria</taxon>
        <taxon>Bacillati</taxon>
        <taxon>Bacillota</taxon>
        <taxon>Bacilli</taxon>
        <taxon>Bacillales</taxon>
        <taxon>Bacillaceae</taxon>
        <taxon>Ectobacillus</taxon>
    </lineage>
</organism>
<name>A0ABV5WJ56_9BACI</name>
<evidence type="ECO:0000313" key="2">
    <source>
        <dbReference type="Proteomes" id="UP001589609"/>
    </source>
</evidence>
<accession>A0ABV5WJ56</accession>
<dbReference type="EMBL" id="JBHMAF010000119">
    <property type="protein sequence ID" value="MFB9760238.1"/>
    <property type="molecule type" value="Genomic_DNA"/>
</dbReference>
<keyword evidence="2" id="KW-1185">Reference proteome</keyword>
<reference evidence="1 2" key="1">
    <citation type="submission" date="2024-09" db="EMBL/GenBank/DDBJ databases">
        <authorList>
            <person name="Sun Q."/>
            <person name="Mori K."/>
        </authorList>
    </citation>
    <scope>NUCLEOTIDE SEQUENCE [LARGE SCALE GENOMIC DNA]</scope>
    <source>
        <strain evidence="1 2">JCM 11201</strain>
    </source>
</reference>
<evidence type="ECO:0000313" key="1">
    <source>
        <dbReference type="EMBL" id="MFB9760238.1"/>
    </source>
</evidence>
<sequence length="76" mass="8907">MKLIQLFDVISNKLRQIKEAAPEPSEEMKPGMIYTITLQVDVIKNEEQRDLCTMILTNDTTDEHFVVKQLKINPYR</sequence>
<gene>
    <name evidence="1" type="ORF">ACFFMS_17900</name>
</gene>
<dbReference type="Proteomes" id="UP001589609">
    <property type="component" value="Unassembled WGS sequence"/>
</dbReference>
<comment type="caution">
    <text evidence="1">The sequence shown here is derived from an EMBL/GenBank/DDBJ whole genome shotgun (WGS) entry which is preliminary data.</text>
</comment>
<protein>
    <submittedName>
        <fullName evidence="1">Uncharacterized protein</fullName>
    </submittedName>
</protein>